<feature type="region of interest" description="Disordered" evidence="4">
    <location>
        <begin position="725"/>
        <end position="780"/>
    </location>
</feature>
<feature type="domain" description="Helicase C-terminal" evidence="6">
    <location>
        <begin position="452"/>
        <end position="609"/>
    </location>
</feature>
<dbReference type="FunFam" id="3.40.50.10810:FF:000020">
    <property type="entry name" value="DNA repair and recombination protein RAD54B"/>
    <property type="match status" value="1"/>
</dbReference>
<keyword evidence="8" id="KW-1185">Reference proteome</keyword>
<dbReference type="SUPFAM" id="SSF52540">
    <property type="entry name" value="P-loop containing nucleoside triphosphate hydrolases"/>
    <property type="match status" value="2"/>
</dbReference>
<evidence type="ECO:0000256" key="2">
    <source>
        <dbReference type="ARBA" id="ARBA00022801"/>
    </source>
</evidence>
<dbReference type="OrthoDB" id="413460at2759"/>
<dbReference type="InterPro" id="IPR001650">
    <property type="entry name" value="Helicase_C-like"/>
</dbReference>
<feature type="region of interest" description="Disordered" evidence="4">
    <location>
        <begin position="95"/>
        <end position="141"/>
    </location>
</feature>
<dbReference type="EMBL" id="JAAAJB010000056">
    <property type="protein sequence ID" value="KAG0268243.1"/>
    <property type="molecule type" value="Genomic_DNA"/>
</dbReference>
<dbReference type="GO" id="GO:0004386">
    <property type="term" value="F:helicase activity"/>
    <property type="evidence" value="ECO:0007669"/>
    <property type="project" value="UniProtKB-KW"/>
</dbReference>
<keyword evidence="7" id="KW-0347">Helicase</keyword>
<proteinExistence type="predicted"/>
<dbReference type="InterPro" id="IPR014001">
    <property type="entry name" value="Helicase_ATP-bd"/>
</dbReference>
<sequence length="805" mass="90147">MDLSTDAPSTSGFDNCFSVMCVAKGMIGTPNDVQPGNEISFCGRVVEIVSIVPMEDFRRGRCFMASMSSVASTPTPQSIATPKFNKKHTLAVTQQHTEEVPKTFSPQPRHSPDTPNAIVMPRPSADHPRQKGRNSTKRVPGSSGIVDVVVDPVLGQHLRPHQKEGVRFLYECMMQLKENVHGQGAILADEMGLGKTLQTITLLWTLLKQSPFYEEEKAVIKRALINWKREFKKWLGDERLKVFAVDAKSTLTDFTLGRVYPVMIIGYEKLRMVQEELKSAAFDIVICDEGHRLKTSNIKTAQAIRSLPTRRRIILSGTPIQNDLGEFFSMIDFVNPGLFESYSAFKRLFEDPIVRSRQPGCSIAEADLGKERSLELTNITRQFILRRSANVNYEYLPARTLRQLCNSSLLIKEQIEARENMTSESLFDGLADLLPEIEEEQISPFQGGKLRFVSQFLEVIKSQTTERVVLVSSFTQTLDILQKLCESCGYGFYRLDGSTPTAKRQEYVEKFNAKTRDKFVFLLSAKSGGVGLNLVGASRLVLFDVDWNPSVDQQAMARIHRDGQDRNVFVYRLLSTGTIEEKIFQRQLTKIGLSDALMDDKAEEVNKFTTEQLKDLFTFHEHDNCQTHSLLGCDCVDSLSAGESLSHQSLSRRSSSALSDRAAAERAQKELREWAHYNVQDWAASPTQAQVDAVDQDERAKAAATEFASKDRVLWKVIERDHQLQRQQQQQEQSLVLPKDTCGPDDSGEEEGPRESSSVSRSMSASGSATTATTSSSVSSLSMCPAALPVNYRGITTFLFVKQLK</sequence>
<dbReference type="PANTHER" id="PTHR45629:SF7">
    <property type="entry name" value="DNA EXCISION REPAIR PROTEIN ERCC-6-RELATED"/>
    <property type="match status" value="1"/>
</dbReference>
<dbReference type="InterPro" id="IPR050496">
    <property type="entry name" value="SNF2_RAD54_helicase_repair"/>
</dbReference>
<evidence type="ECO:0000259" key="6">
    <source>
        <dbReference type="PROSITE" id="PS51194"/>
    </source>
</evidence>
<dbReference type="CDD" id="cd18004">
    <property type="entry name" value="DEXHc_RAD54"/>
    <property type="match status" value="1"/>
</dbReference>
<dbReference type="SMART" id="SM00490">
    <property type="entry name" value="HELICc"/>
    <property type="match status" value="1"/>
</dbReference>
<dbReference type="PANTHER" id="PTHR45629">
    <property type="entry name" value="SNF2/RAD54 FAMILY MEMBER"/>
    <property type="match status" value="1"/>
</dbReference>
<dbReference type="SMART" id="SM00487">
    <property type="entry name" value="DEXDc"/>
    <property type="match status" value="1"/>
</dbReference>
<keyword evidence="2" id="KW-0378">Hydrolase</keyword>
<evidence type="ECO:0000256" key="4">
    <source>
        <dbReference type="SAM" id="MobiDB-lite"/>
    </source>
</evidence>
<dbReference type="InterPro" id="IPR038718">
    <property type="entry name" value="SNF2-like_sf"/>
</dbReference>
<evidence type="ECO:0000256" key="3">
    <source>
        <dbReference type="ARBA" id="ARBA00022840"/>
    </source>
</evidence>
<organism evidence="7 8">
    <name type="scientific">Actinomortierella ambigua</name>
    <dbReference type="NCBI Taxonomy" id="1343610"/>
    <lineage>
        <taxon>Eukaryota</taxon>
        <taxon>Fungi</taxon>
        <taxon>Fungi incertae sedis</taxon>
        <taxon>Mucoromycota</taxon>
        <taxon>Mortierellomycotina</taxon>
        <taxon>Mortierellomycetes</taxon>
        <taxon>Mortierellales</taxon>
        <taxon>Mortierellaceae</taxon>
        <taxon>Actinomortierella</taxon>
    </lineage>
</organism>
<keyword evidence="3" id="KW-0067">ATP-binding</keyword>
<dbReference type="GO" id="GO:0000724">
    <property type="term" value="P:double-strand break repair via homologous recombination"/>
    <property type="evidence" value="ECO:0007669"/>
    <property type="project" value="TreeGrafter"/>
</dbReference>
<dbReference type="GO" id="GO:0016787">
    <property type="term" value="F:hydrolase activity"/>
    <property type="evidence" value="ECO:0007669"/>
    <property type="project" value="UniProtKB-KW"/>
</dbReference>
<dbReference type="Gene3D" id="3.40.50.10810">
    <property type="entry name" value="Tandem AAA-ATPase domain"/>
    <property type="match status" value="1"/>
</dbReference>
<dbReference type="AlphaFoldDB" id="A0A9P6QKZ0"/>
<dbReference type="Pfam" id="PF00271">
    <property type="entry name" value="Helicase_C"/>
    <property type="match status" value="1"/>
</dbReference>
<keyword evidence="1" id="KW-0547">Nucleotide-binding</keyword>
<reference evidence="7" key="1">
    <citation type="journal article" date="2020" name="Fungal Divers.">
        <title>Resolving the Mortierellaceae phylogeny through synthesis of multi-gene phylogenetics and phylogenomics.</title>
        <authorList>
            <person name="Vandepol N."/>
            <person name="Liber J."/>
            <person name="Desiro A."/>
            <person name="Na H."/>
            <person name="Kennedy M."/>
            <person name="Barry K."/>
            <person name="Grigoriev I.V."/>
            <person name="Miller A.N."/>
            <person name="O'Donnell K."/>
            <person name="Stajich J.E."/>
            <person name="Bonito G."/>
        </authorList>
    </citation>
    <scope>NUCLEOTIDE SEQUENCE</scope>
    <source>
        <strain evidence="7">BC1065</strain>
    </source>
</reference>
<evidence type="ECO:0000313" key="8">
    <source>
        <dbReference type="Proteomes" id="UP000807716"/>
    </source>
</evidence>
<dbReference type="Gene3D" id="3.40.50.300">
    <property type="entry name" value="P-loop containing nucleotide triphosphate hydrolases"/>
    <property type="match status" value="1"/>
</dbReference>
<comment type="caution">
    <text evidence="7">The sequence shown here is derived from an EMBL/GenBank/DDBJ whole genome shotgun (WGS) entry which is preliminary data.</text>
</comment>
<gene>
    <name evidence="7" type="primary">RDH54</name>
    <name evidence="7" type="ORF">DFQ27_007211</name>
</gene>
<dbReference type="GO" id="GO:0007131">
    <property type="term" value="P:reciprocal meiotic recombination"/>
    <property type="evidence" value="ECO:0007669"/>
    <property type="project" value="TreeGrafter"/>
</dbReference>
<evidence type="ECO:0000256" key="1">
    <source>
        <dbReference type="ARBA" id="ARBA00022741"/>
    </source>
</evidence>
<dbReference type="GO" id="GO:0005634">
    <property type="term" value="C:nucleus"/>
    <property type="evidence" value="ECO:0007669"/>
    <property type="project" value="TreeGrafter"/>
</dbReference>
<dbReference type="InterPro" id="IPR027417">
    <property type="entry name" value="P-loop_NTPase"/>
</dbReference>
<dbReference type="GO" id="GO:0005524">
    <property type="term" value="F:ATP binding"/>
    <property type="evidence" value="ECO:0007669"/>
    <property type="project" value="InterPro"/>
</dbReference>
<dbReference type="GO" id="GO:0015616">
    <property type="term" value="F:DNA translocase activity"/>
    <property type="evidence" value="ECO:0007669"/>
    <property type="project" value="TreeGrafter"/>
</dbReference>
<name>A0A9P6QKZ0_9FUNG</name>
<feature type="domain" description="Helicase ATP-binding" evidence="5">
    <location>
        <begin position="176"/>
        <end position="337"/>
    </location>
</feature>
<dbReference type="InterPro" id="IPR000330">
    <property type="entry name" value="SNF2_N"/>
</dbReference>
<dbReference type="Pfam" id="PF00176">
    <property type="entry name" value="SNF2-rel_dom"/>
    <property type="match status" value="1"/>
</dbReference>
<protein>
    <submittedName>
        <fullName evidence="7">Helicase</fullName>
    </submittedName>
</protein>
<feature type="compositionally biased region" description="Low complexity" evidence="4">
    <location>
        <begin position="755"/>
        <end position="780"/>
    </location>
</feature>
<dbReference type="CDD" id="cd18793">
    <property type="entry name" value="SF2_C_SNF"/>
    <property type="match status" value="1"/>
</dbReference>
<accession>A0A9P6QKZ0</accession>
<dbReference type="PROSITE" id="PS51192">
    <property type="entry name" value="HELICASE_ATP_BIND_1"/>
    <property type="match status" value="1"/>
</dbReference>
<dbReference type="PROSITE" id="PS51194">
    <property type="entry name" value="HELICASE_CTER"/>
    <property type="match status" value="1"/>
</dbReference>
<evidence type="ECO:0000313" key="7">
    <source>
        <dbReference type="EMBL" id="KAG0268243.1"/>
    </source>
</evidence>
<evidence type="ECO:0000259" key="5">
    <source>
        <dbReference type="PROSITE" id="PS51192"/>
    </source>
</evidence>
<dbReference type="Proteomes" id="UP000807716">
    <property type="component" value="Unassembled WGS sequence"/>
</dbReference>
<dbReference type="InterPro" id="IPR049730">
    <property type="entry name" value="SNF2/RAD54-like_C"/>
</dbReference>